<accession>A0ABD4T5N7</accession>
<evidence type="ECO:0000313" key="3">
    <source>
        <dbReference type="Proteomes" id="UP000031561"/>
    </source>
</evidence>
<name>A0ABD4T5N7_9CYAN</name>
<evidence type="ECO:0000313" key="2">
    <source>
        <dbReference type="EMBL" id="MCM1983979.1"/>
    </source>
</evidence>
<dbReference type="PANTHER" id="PTHR21248">
    <property type="entry name" value="CARDIOLIPIN SYNTHASE"/>
    <property type="match status" value="1"/>
</dbReference>
<comment type="caution">
    <text evidence="2">The sequence shown here is derived from an EMBL/GenBank/DDBJ whole genome shotgun (WGS) entry which is preliminary data.</text>
</comment>
<dbReference type="RefSeq" id="WP_166282826.1">
    <property type="nucleotide sequence ID" value="NZ_JTHE03000082.1"/>
</dbReference>
<dbReference type="SUPFAM" id="SSF56024">
    <property type="entry name" value="Phospholipase D/nuclease"/>
    <property type="match status" value="1"/>
</dbReference>
<dbReference type="NCBIfam" id="NF038319">
    <property type="entry name" value="DISARM_DrmC_I"/>
    <property type="match status" value="1"/>
</dbReference>
<dbReference type="InterPro" id="IPR025202">
    <property type="entry name" value="PLD-like_dom"/>
</dbReference>
<dbReference type="CDD" id="cd09132">
    <property type="entry name" value="PLDc_unchar4"/>
    <property type="match status" value="1"/>
</dbReference>
<dbReference type="InterPro" id="IPR047955">
    <property type="entry name" value="DrmC-like"/>
</dbReference>
<organism evidence="2 3">
    <name type="scientific">Lyngbya confervoides BDU141951</name>
    <dbReference type="NCBI Taxonomy" id="1574623"/>
    <lineage>
        <taxon>Bacteria</taxon>
        <taxon>Bacillati</taxon>
        <taxon>Cyanobacteriota</taxon>
        <taxon>Cyanophyceae</taxon>
        <taxon>Oscillatoriophycideae</taxon>
        <taxon>Oscillatoriales</taxon>
        <taxon>Microcoleaceae</taxon>
        <taxon>Lyngbya</taxon>
    </lineage>
</organism>
<sequence>MTELPTPLLDQIFVAATLLPKSTIEMVVEHFSHQDNPAEVLFKLPNPLWRRTISEVLEVWNYESPHLSQQTISCVLETAHYTIQKSAEKLAVEIVWTGPNISKIPVRQTEQVLLQMIKNAKMQLIICSFAIYKVSELSNALLAAVHRGVAVTIIAETSEHKENVPFGVEQGLGSQLTAAAKVYEWPRDIRPADHQGRSGSLHMKVAIADAQHLFITSANLTEYAMSLNMEMGLLIHSHDLAKRVQKHLDELILQNILQRIN</sequence>
<dbReference type="Pfam" id="PF13091">
    <property type="entry name" value="PLDc_2"/>
    <property type="match status" value="1"/>
</dbReference>
<dbReference type="GO" id="GO:0030572">
    <property type="term" value="F:phosphatidyltransferase activity"/>
    <property type="evidence" value="ECO:0007669"/>
    <property type="project" value="UniProtKB-ARBA"/>
</dbReference>
<feature type="domain" description="PLD phosphodiesterase" evidence="1">
    <location>
        <begin position="197"/>
        <end position="224"/>
    </location>
</feature>
<protein>
    <submittedName>
        <fullName evidence="2">DISARM system phospholipase D-like protein DrmC</fullName>
    </submittedName>
</protein>
<dbReference type="Proteomes" id="UP000031561">
    <property type="component" value="Unassembled WGS sequence"/>
</dbReference>
<dbReference type="PROSITE" id="PS50035">
    <property type="entry name" value="PLD"/>
    <property type="match status" value="1"/>
</dbReference>
<dbReference type="InterPro" id="IPR001736">
    <property type="entry name" value="PLipase_D/transphosphatidylase"/>
</dbReference>
<dbReference type="PANTHER" id="PTHR21248:SF22">
    <property type="entry name" value="PHOSPHOLIPASE D"/>
    <property type="match status" value="1"/>
</dbReference>
<keyword evidence="3" id="KW-1185">Reference proteome</keyword>
<reference evidence="2 3" key="1">
    <citation type="journal article" date="2015" name="Genome Announc.">
        <title>Draft Genome Sequence of Filamentous Marine Cyanobacterium Lyngbya confervoides Strain BDU141951.</title>
        <authorList>
            <person name="Chandrababunaidu M.M."/>
            <person name="Sen D."/>
            <person name="Tripathy S."/>
        </authorList>
    </citation>
    <scope>NUCLEOTIDE SEQUENCE [LARGE SCALE GENOMIC DNA]</scope>
    <source>
        <strain evidence="2 3">BDU141951</strain>
    </source>
</reference>
<gene>
    <name evidence="2" type="primary">drmC</name>
    <name evidence="2" type="ORF">QQ91_0014240</name>
</gene>
<proteinExistence type="predicted"/>
<dbReference type="Gene3D" id="3.30.870.10">
    <property type="entry name" value="Endonuclease Chain A"/>
    <property type="match status" value="1"/>
</dbReference>
<dbReference type="GO" id="GO:0032049">
    <property type="term" value="P:cardiolipin biosynthetic process"/>
    <property type="evidence" value="ECO:0007669"/>
    <property type="project" value="UniProtKB-ARBA"/>
</dbReference>
<dbReference type="EMBL" id="JTHE03000082">
    <property type="protein sequence ID" value="MCM1983979.1"/>
    <property type="molecule type" value="Genomic_DNA"/>
</dbReference>
<evidence type="ECO:0000259" key="1">
    <source>
        <dbReference type="PROSITE" id="PS50035"/>
    </source>
</evidence>
<dbReference type="AlphaFoldDB" id="A0ABD4T5N7"/>